<comment type="function">
    <text evidence="1">May play a role in anterograde transport of membrane proteins from the endoplasmic reticulum to the Golgi.</text>
</comment>
<keyword evidence="1" id="KW-0931">ER-Golgi transport</keyword>
<keyword evidence="1" id="KW-1133">Transmembrane helix</keyword>
<dbReference type="PANTHER" id="PTHR12701:SF20">
    <property type="entry name" value="ENDOPLASMIC RETICULUM TRANSMEMBRANE PROTEIN"/>
    <property type="match status" value="1"/>
</dbReference>
<feature type="transmembrane region" description="Helical" evidence="1">
    <location>
        <begin position="89"/>
        <end position="107"/>
    </location>
</feature>
<keyword evidence="3" id="KW-1185">Reference proteome</keyword>
<protein>
    <recommendedName>
        <fullName evidence="1">Endoplasmic reticulum transmembrane protein</fullName>
    </recommendedName>
</protein>
<dbReference type="Proteomes" id="UP000825935">
    <property type="component" value="Chromosome 23"/>
</dbReference>
<dbReference type="OMA" id="CLVRICK"/>
<dbReference type="OrthoDB" id="1901634at2759"/>
<proteinExistence type="inferred from homology"/>
<evidence type="ECO:0000256" key="1">
    <source>
        <dbReference type="RuleBase" id="RU367026"/>
    </source>
</evidence>
<keyword evidence="1" id="KW-0812">Transmembrane</keyword>
<feature type="transmembrane region" description="Helical" evidence="1">
    <location>
        <begin position="34"/>
        <end position="57"/>
    </location>
</feature>
<dbReference type="InterPro" id="IPR008417">
    <property type="entry name" value="BAP29/BAP31"/>
</dbReference>
<organism evidence="2 3">
    <name type="scientific">Ceratopteris richardii</name>
    <name type="common">Triangle waterfern</name>
    <dbReference type="NCBI Taxonomy" id="49495"/>
    <lineage>
        <taxon>Eukaryota</taxon>
        <taxon>Viridiplantae</taxon>
        <taxon>Streptophyta</taxon>
        <taxon>Embryophyta</taxon>
        <taxon>Tracheophyta</taxon>
        <taxon>Polypodiopsida</taxon>
        <taxon>Polypodiidae</taxon>
        <taxon>Polypodiales</taxon>
        <taxon>Pteridineae</taxon>
        <taxon>Pteridaceae</taxon>
        <taxon>Parkerioideae</taxon>
        <taxon>Ceratopteris</taxon>
    </lineage>
</organism>
<dbReference type="EMBL" id="CM035428">
    <property type="protein sequence ID" value="KAH7302323.1"/>
    <property type="molecule type" value="Genomic_DNA"/>
</dbReference>
<keyword evidence="1" id="KW-0256">Endoplasmic reticulum</keyword>
<keyword evidence="1" id="KW-0472">Membrane</keyword>
<dbReference type="GO" id="GO:0006886">
    <property type="term" value="P:intracellular protein transport"/>
    <property type="evidence" value="ECO:0007669"/>
    <property type="project" value="UniProtKB-UniRule"/>
</dbReference>
<comment type="subcellular location">
    <subcellularLocation>
        <location evidence="1">Endoplasmic reticulum membrane</location>
        <topology evidence="1">Multi-pass membrane protein</topology>
    </subcellularLocation>
</comment>
<feature type="transmembrane region" description="Helical" evidence="1">
    <location>
        <begin position="6"/>
        <end position="22"/>
    </location>
</feature>
<gene>
    <name evidence="2" type="ORF">KP509_23G067400</name>
</gene>
<keyword evidence="1" id="KW-0653">Protein transport</keyword>
<comment type="similarity">
    <text evidence="1">Belongs to the BCAP29/BCAP31 family.</text>
</comment>
<keyword evidence="1" id="KW-0813">Transport</keyword>
<name>A0A8T2S3W1_CERRI</name>
<dbReference type="PANTHER" id="PTHR12701">
    <property type="entry name" value="BCR-ASSOCIATED PROTEIN, BAP"/>
    <property type="match status" value="1"/>
</dbReference>
<sequence length="129" mass="15090">MALQWVMLGAATTTEALLALLLTIPCPPLLRRRLVALIASLLQPALGIIPFAGFQLLDIYWKNEHRLSCASEVCTLHERDRYERSLYKAQRNTLFAIGSCFLYWFLYRMCKYHQELQRLEDDVKKWKAQ</sequence>
<evidence type="ECO:0000313" key="2">
    <source>
        <dbReference type="EMBL" id="KAH7302323.1"/>
    </source>
</evidence>
<dbReference type="GO" id="GO:0070973">
    <property type="term" value="P:protein localization to endoplasmic reticulum exit site"/>
    <property type="evidence" value="ECO:0007669"/>
    <property type="project" value="UniProtKB-UniRule"/>
</dbReference>
<dbReference type="GO" id="GO:0005789">
    <property type="term" value="C:endoplasmic reticulum membrane"/>
    <property type="evidence" value="ECO:0007669"/>
    <property type="project" value="UniProtKB-SubCell"/>
</dbReference>
<comment type="caution">
    <text evidence="2">The sequence shown here is derived from an EMBL/GenBank/DDBJ whole genome shotgun (WGS) entry which is preliminary data.</text>
</comment>
<reference evidence="2 3" key="1">
    <citation type="submission" date="2021-08" db="EMBL/GenBank/DDBJ databases">
        <title>WGS assembly of Ceratopteris richardii.</title>
        <authorList>
            <person name="Marchant D.B."/>
            <person name="Chen G."/>
            <person name="Jenkins J."/>
            <person name="Shu S."/>
            <person name="Leebens-Mack J."/>
            <person name="Grimwood J."/>
            <person name="Schmutz J."/>
            <person name="Soltis P."/>
            <person name="Soltis D."/>
            <person name="Chen Z.-H."/>
        </authorList>
    </citation>
    <scope>NUCLEOTIDE SEQUENCE [LARGE SCALE GENOMIC DNA]</scope>
    <source>
        <strain evidence="2">Whitten #5841</strain>
        <tissue evidence="2">Leaf</tissue>
    </source>
</reference>
<evidence type="ECO:0000313" key="3">
    <source>
        <dbReference type="Proteomes" id="UP000825935"/>
    </source>
</evidence>
<accession>A0A8T2S3W1</accession>
<dbReference type="AlphaFoldDB" id="A0A8T2S3W1"/>
<dbReference type="GO" id="GO:0006888">
    <property type="term" value="P:endoplasmic reticulum to Golgi vesicle-mediated transport"/>
    <property type="evidence" value="ECO:0007669"/>
    <property type="project" value="UniProtKB-UniRule"/>
</dbReference>